<feature type="repeat" description="TPR" evidence="9">
    <location>
        <begin position="225"/>
        <end position="258"/>
    </location>
</feature>
<dbReference type="RefSeq" id="WP_249600835.1">
    <property type="nucleotide sequence ID" value="NZ_JAKHSK010000006.1"/>
</dbReference>
<evidence type="ECO:0000256" key="2">
    <source>
        <dbReference type="ARBA" id="ARBA00012438"/>
    </source>
</evidence>
<dbReference type="Gene3D" id="1.25.40.10">
    <property type="entry name" value="Tetratricopeptide repeat domain"/>
    <property type="match status" value="2"/>
</dbReference>
<keyword evidence="4" id="KW-0808">Transferase</keyword>
<feature type="domain" description="Histidine kinase/HSP90-like ATPase" evidence="12">
    <location>
        <begin position="502"/>
        <end position="593"/>
    </location>
</feature>
<dbReference type="InterPro" id="IPR050482">
    <property type="entry name" value="Sensor_HK_TwoCompSys"/>
</dbReference>
<keyword evidence="14" id="KW-1185">Reference proteome</keyword>
<organism evidence="13 14">
    <name type="scientific">Zunongwangia pacifica</name>
    <dbReference type="NCBI Taxonomy" id="2911062"/>
    <lineage>
        <taxon>Bacteria</taxon>
        <taxon>Pseudomonadati</taxon>
        <taxon>Bacteroidota</taxon>
        <taxon>Flavobacteriia</taxon>
        <taxon>Flavobacteriales</taxon>
        <taxon>Flavobacteriaceae</taxon>
        <taxon>Zunongwangia</taxon>
    </lineage>
</organism>
<dbReference type="GO" id="GO:0000155">
    <property type="term" value="F:phosphorelay sensor kinase activity"/>
    <property type="evidence" value="ECO:0007669"/>
    <property type="project" value="InterPro"/>
</dbReference>
<evidence type="ECO:0000313" key="13">
    <source>
        <dbReference type="EMBL" id="MCL6217860.1"/>
    </source>
</evidence>
<dbReference type="GO" id="GO:0005524">
    <property type="term" value="F:ATP binding"/>
    <property type="evidence" value="ECO:0007669"/>
    <property type="project" value="UniProtKB-KW"/>
</dbReference>
<keyword evidence="11" id="KW-0812">Transmembrane</keyword>
<dbReference type="InterPro" id="IPR036890">
    <property type="entry name" value="HATPase_C_sf"/>
</dbReference>
<evidence type="ECO:0000256" key="10">
    <source>
        <dbReference type="SAM" id="Coils"/>
    </source>
</evidence>
<proteinExistence type="predicted"/>
<dbReference type="PANTHER" id="PTHR24421">
    <property type="entry name" value="NITRATE/NITRITE SENSOR PROTEIN NARX-RELATED"/>
    <property type="match status" value="1"/>
</dbReference>
<name>A0A9X2CKW2_9FLAO</name>
<evidence type="ECO:0000256" key="7">
    <source>
        <dbReference type="ARBA" id="ARBA00022840"/>
    </source>
</evidence>
<comment type="catalytic activity">
    <reaction evidence="1">
        <text>ATP + protein L-histidine = ADP + protein N-phospho-L-histidine.</text>
        <dbReference type="EC" id="2.7.13.3"/>
    </reaction>
</comment>
<keyword evidence="11" id="KW-1133">Transmembrane helix</keyword>
<dbReference type="Pfam" id="PF07730">
    <property type="entry name" value="HisKA_3"/>
    <property type="match status" value="1"/>
</dbReference>
<feature type="transmembrane region" description="Helical" evidence="11">
    <location>
        <begin position="342"/>
        <end position="362"/>
    </location>
</feature>
<dbReference type="GO" id="GO:0046983">
    <property type="term" value="F:protein dimerization activity"/>
    <property type="evidence" value="ECO:0007669"/>
    <property type="project" value="InterPro"/>
</dbReference>
<keyword evidence="10" id="KW-0175">Coiled coil</keyword>
<evidence type="ECO:0000313" key="14">
    <source>
        <dbReference type="Proteomes" id="UP001139521"/>
    </source>
</evidence>
<evidence type="ECO:0000256" key="3">
    <source>
        <dbReference type="ARBA" id="ARBA00022553"/>
    </source>
</evidence>
<dbReference type="InterPro" id="IPR019734">
    <property type="entry name" value="TPR_rpt"/>
</dbReference>
<evidence type="ECO:0000256" key="6">
    <source>
        <dbReference type="ARBA" id="ARBA00022777"/>
    </source>
</evidence>
<keyword evidence="8" id="KW-0902">Two-component regulatory system</keyword>
<dbReference type="InterPro" id="IPR003594">
    <property type="entry name" value="HATPase_dom"/>
</dbReference>
<dbReference type="SUPFAM" id="SSF48452">
    <property type="entry name" value="TPR-like"/>
    <property type="match status" value="2"/>
</dbReference>
<sequence>MKQLLAIIVFSCCIPQLVAQKAEKLKIDSLNAQLIQNSNLSTDALLSIYEQNLKDAESIKYLKGIADSYAQLSLVYTYKANYDRSTKYLLDAINVYEDIGDLKKVANAYGELGYGMKRRDLEKAQFYMQKGLKLAKEKNFDTVLSRIYNNYGVIKEFKSQLDSAKFFYKKGLHVVQHINYTQGLPYSYSNLGGVYGQLKLYDSARYFFERAIAIRKDLRDTKGIAENYTQIGEVYLAEKKYPVAITNFKKALPLAKEENYRFLVQYTYKQLSDAFKFQQKTDSALHYLELHNTYQDSINNLEIQEKIAALNVEFETEKKENEILRQQTEIISKELEVKNKNFIIIGILGLSALILLAAAFAISRHKTEKRQLQKEKELEVALARIETQNKLEEQRIRISRDLHDNIGSQLSFIISSLDNLKFRIKAENPFIIKKIEDIAVFTSRTIAELRDTIWAMNKEKIVMEELQSRILEYVSHARNLNDAIEYQFELNKNNIEYQFSALEAVHIFRIIQEAVNNATKYSNATQILIEIIENKEAFLFHVHDNGIGFDTTMKSSGNGLGNMKNRALAIGSVLKISSSEKGTVVILNFKKSYDKHI</sequence>
<dbReference type="SMART" id="SM00387">
    <property type="entry name" value="HATPase_c"/>
    <property type="match status" value="1"/>
</dbReference>
<keyword evidence="3" id="KW-0597">Phosphoprotein</keyword>
<evidence type="ECO:0000256" key="11">
    <source>
        <dbReference type="SAM" id="Phobius"/>
    </source>
</evidence>
<dbReference type="PROSITE" id="PS50005">
    <property type="entry name" value="TPR"/>
    <property type="match status" value="2"/>
</dbReference>
<feature type="coiled-coil region" evidence="10">
    <location>
        <begin position="300"/>
        <end position="327"/>
    </location>
</feature>
<gene>
    <name evidence="13" type="ORF">L1967_06070</name>
</gene>
<keyword evidence="5" id="KW-0547">Nucleotide-binding</keyword>
<dbReference type="PANTHER" id="PTHR24421:SF10">
    <property type="entry name" value="NITRATE_NITRITE SENSOR PROTEIN NARQ"/>
    <property type="match status" value="1"/>
</dbReference>
<protein>
    <recommendedName>
        <fullName evidence="2">histidine kinase</fullName>
        <ecNumber evidence="2">2.7.13.3</ecNumber>
    </recommendedName>
</protein>
<keyword evidence="6" id="KW-0418">Kinase</keyword>
<dbReference type="Proteomes" id="UP001139521">
    <property type="component" value="Unassembled WGS sequence"/>
</dbReference>
<evidence type="ECO:0000256" key="8">
    <source>
        <dbReference type="ARBA" id="ARBA00023012"/>
    </source>
</evidence>
<dbReference type="EC" id="2.7.13.3" evidence="2"/>
<comment type="caution">
    <text evidence="13">The sequence shown here is derived from an EMBL/GenBank/DDBJ whole genome shotgun (WGS) entry which is preliminary data.</text>
</comment>
<evidence type="ECO:0000259" key="12">
    <source>
        <dbReference type="SMART" id="SM00387"/>
    </source>
</evidence>
<evidence type="ECO:0000256" key="5">
    <source>
        <dbReference type="ARBA" id="ARBA00022741"/>
    </source>
</evidence>
<evidence type="ECO:0000256" key="9">
    <source>
        <dbReference type="PROSITE-ProRule" id="PRU00339"/>
    </source>
</evidence>
<keyword evidence="9" id="KW-0802">TPR repeat</keyword>
<reference evidence="13" key="1">
    <citation type="submission" date="2022-01" db="EMBL/GenBank/DDBJ databases">
        <title>Genome sequencing of Zunongwangia sp. M21534 genome.</title>
        <authorList>
            <person name="Chen Y."/>
            <person name="Dong C."/>
            <person name="Shao Z."/>
        </authorList>
    </citation>
    <scope>NUCLEOTIDE SEQUENCE</scope>
    <source>
        <strain evidence="13">MCCC M21534</strain>
    </source>
</reference>
<dbReference type="InterPro" id="IPR011712">
    <property type="entry name" value="Sig_transdc_His_kin_sub3_dim/P"/>
</dbReference>
<keyword evidence="11" id="KW-0472">Membrane</keyword>
<dbReference type="SUPFAM" id="SSF55874">
    <property type="entry name" value="ATPase domain of HSP90 chaperone/DNA topoisomerase II/histidine kinase"/>
    <property type="match status" value="1"/>
</dbReference>
<accession>A0A9X2CKW2</accession>
<dbReference type="Gene3D" id="3.30.565.10">
    <property type="entry name" value="Histidine kinase-like ATPase, C-terminal domain"/>
    <property type="match status" value="1"/>
</dbReference>
<dbReference type="Pfam" id="PF02518">
    <property type="entry name" value="HATPase_c"/>
    <property type="match status" value="1"/>
</dbReference>
<dbReference type="GO" id="GO:0016020">
    <property type="term" value="C:membrane"/>
    <property type="evidence" value="ECO:0007669"/>
    <property type="project" value="InterPro"/>
</dbReference>
<dbReference type="Pfam" id="PF13424">
    <property type="entry name" value="TPR_12"/>
    <property type="match status" value="1"/>
</dbReference>
<dbReference type="AlphaFoldDB" id="A0A9X2CKW2"/>
<dbReference type="EMBL" id="JAKHSK010000006">
    <property type="protein sequence ID" value="MCL6217860.1"/>
    <property type="molecule type" value="Genomic_DNA"/>
</dbReference>
<dbReference type="SMART" id="SM00028">
    <property type="entry name" value="TPR"/>
    <property type="match status" value="4"/>
</dbReference>
<dbReference type="CDD" id="cd16917">
    <property type="entry name" value="HATPase_UhpB-NarQ-NarX-like"/>
    <property type="match status" value="1"/>
</dbReference>
<keyword evidence="7" id="KW-0067">ATP-binding</keyword>
<evidence type="ECO:0000256" key="4">
    <source>
        <dbReference type="ARBA" id="ARBA00022679"/>
    </source>
</evidence>
<dbReference type="Gene3D" id="1.20.5.1930">
    <property type="match status" value="1"/>
</dbReference>
<feature type="repeat" description="TPR" evidence="9">
    <location>
        <begin position="185"/>
        <end position="218"/>
    </location>
</feature>
<dbReference type="InterPro" id="IPR011990">
    <property type="entry name" value="TPR-like_helical_dom_sf"/>
</dbReference>
<evidence type="ECO:0000256" key="1">
    <source>
        <dbReference type="ARBA" id="ARBA00000085"/>
    </source>
</evidence>